<dbReference type="OrthoDB" id="5468611at2"/>
<evidence type="ECO:0000313" key="2">
    <source>
        <dbReference type="Proteomes" id="UP000018458"/>
    </source>
</evidence>
<proteinExistence type="predicted"/>
<organism evidence="1 2">
    <name type="scientific">Succinatimonas hippei (strain DSM 22608 / JCM 16073 / KCTC 15190 / YIT 12066)</name>
    <dbReference type="NCBI Taxonomy" id="762983"/>
    <lineage>
        <taxon>Bacteria</taxon>
        <taxon>Pseudomonadati</taxon>
        <taxon>Pseudomonadota</taxon>
        <taxon>Gammaproteobacteria</taxon>
        <taxon>Aeromonadales</taxon>
        <taxon>Succinivibrionaceae</taxon>
        <taxon>Succinatimonas</taxon>
    </lineage>
</organism>
<gene>
    <name evidence="1" type="ORF">HMPREF9444_01709</name>
</gene>
<protein>
    <submittedName>
        <fullName evidence="1">Uncharacterized protein</fullName>
    </submittedName>
</protein>
<dbReference type="AlphaFoldDB" id="E8LLT8"/>
<sequence length="215" mass="23913">MQEVYAGLLIAVGVDEYSAQIQLDHCSMLGVKFRDMANLLSPDAVFSMEQSAVPLDLGSLLDLKEDNAYGLCIDFHRFEKGSHMQFIDARGNEVFEITPPGSYSETMSSNKQNPDYINIMNVAHNLTSTKAQFMRLMQCLTQTPLIFARSYASLFPGVIMSEHGGYPVTIKEQNDGSVLVGIRSGDRSNMDFKTEIKVNIDGSHEVLSCTLKRRS</sequence>
<comment type="caution">
    <text evidence="1">The sequence shown here is derived from an EMBL/GenBank/DDBJ whole genome shotgun (WGS) entry which is preliminary data.</text>
</comment>
<dbReference type="EMBL" id="AEVO01000114">
    <property type="protein sequence ID" value="EFY06530.1"/>
    <property type="molecule type" value="Genomic_DNA"/>
</dbReference>
<dbReference type="HOGENOM" id="CLU_1282655_0_0_6"/>
<dbReference type="eggNOG" id="ENOG50340DS">
    <property type="taxonomic scope" value="Bacteria"/>
</dbReference>
<evidence type="ECO:0000313" key="1">
    <source>
        <dbReference type="EMBL" id="EFY06530.1"/>
    </source>
</evidence>
<keyword evidence="2" id="KW-1185">Reference proteome</keyword>
<dbReference type="RefSeq" id="WP_009143876.1">
    <property type="nucleotide sequence ID" value="NZ_GL831045.1"/>
</dbReference>
<accession>E8LLT8</accession>
<name>E8LLT8_SUCHY</name>
<reference evidence="1 2" key="1">
    <citation type="submission" date="2011-01" db="EMBL/GenBank/DDBJ databases">
        <authorList>
            <person name="Weinstock G."/>
            <person name="Sodergren E."/>
            <person name="Clifton S."/>
            <person name="Fulton L."/>
            <person name="Fulton B."/>
            <person name="Courtney L."/>
            <person name="Fronick C."/>
            <person name="Harrison M."/>
            <person name="Strong C."/>
            <person name="Farmer C."/>
            <person name="Delahaunty K."/>
            <person name="Markovic C."/>
            <person name="Hall O."/>
            <person name="Minx P."/>
            <person name="Tomlinson C."/>
            <person name="Mitreva M."/>
            <person name="Hou S."/>
            <person name="Chen J."/>
            <person name="Wollam A."/>
            <person name="Pepin K.H."/>
            <person name="Johnson M."/>
            <person name="Bhonagiri V."/>
            <person name="Zhang X."/>
            <person name="Suruliraj S."/>
            <person name="Warren W."/>
            <person name="Chinwalla A."/>
            <person name="Mardis E.R."/>
            <person name="Wilson R.K."/>
        </authorList>
    </citation>
    <scope>NUCLEOTIDE SEQUENCE [LARGE SCALE GENOMIC DNA]</scope>
    <source>
        <strain evidence="2">DSM 22608 / JCM 16073 / KCTC 15190 / YIT 12066</strain>
    </source>
</reference>
<dbReference type="Proteomes" id="UP000018458">
    <property type="component" value="Unassembled WGS sequence"/>
</dbReference>